<name>A0A4S8PR69_9ACTN</name>
<dbReference type="AlphaFoldDB" id="A0A4S8PR69"/>
<accession>A0A4S8PR69</accession>
<dbReference type="Proteomes" id="UP000308760">
    <property type="component" value="Unassembled WGS sequence"/>
</dbReference>
<evidence type="ECO:0000313" key="2">
    <source>
        <dbReference type="Proteomes" id="UP000308760"/>
    </source>
</evidence>
<comment type="caution">
    <text evidence="1">The sequence shown here is derived from an EMBL/GenBank/DDBJ whole genome shotgun (WGS) entry which is preliminary data.</text>
</comment>
<protein>
    <submittedName>
        <fullName evidence="1">Sulfotransferase</fullName>
    </submittedName>
</protein>
<gene>
    <name evidence="1" type="ORF">FAB82_26405</name>
</gene>
<dbReference type="GO" id="GO:0016740">
    <property type="term" value="F:transferase activity"/>
    <property type="evidence" value="ECO:0007669"/>
    <property type="project" value="UniProtKB-KW"/>
</dbReference>
<dbReference type="Gene3D" id="3.40.50.300">
    <property type="entry name" value="P-loop containing nucleotide triphosphate hydrolases"/>
    <property type="match status" value="1"/>
</dbReference>
<sequence length="436" mass="48928">MLRKPGGEGDVSDTARLRTVVRECFRSLITGCSPEQHLPNIPISTRLLNAFLGPGASGHQAPEQVFKQLLDKATETGGPADGDDAFLSDFRRLVAEMCSTSGWTALGWQSAVADLQLRLQNRLRIVRLHREVPELAAERVVAPIFVATLPRTATNFTRGVIGRSTHHRAPLLWEMTYTDLLLPERQRRERIKSVTQLYKQIGQLAPKYRKAVGLEAEEPDDCAHLLPHGPSHLMRADMPGYRKWLAKRDFRPDYIRLKQALQVLQHGRPPARWVLESPAHLDNLEAIREAFPDAKILWVHRDPITVLGSLCSLTEISQAMHLRGPDREAIGQNWMEMLAASIERARRARVALPREAIVDVPYPQLAADPRGALPLLYERLGSRWTQNDSGNLEKVLAGPGIARSHEQELSRYGLTSADVEAAFGDYPRIITGLWLR</sequence>
<dbReference type="InterPro" id="IPR027417">
    <property type="entry name" value="P-loop_NTPase"/>
</dbReference>
<dbReference type="InterPro" id="IPR052736">
    <property type="entry name" value="Stf3_sulfotransferase"/>
</dbReference>
<proteinExistence type="predicted"/>
<dbReference type="Pfam" id="PF13469">
    <property type="entry name" value="Sulfotransfer_3"/>
    <property type="match status" value="1"/>
</dbReference>
<reference evidence="1 2" key="2">
    <citation type="submission" date="2019-05" db="EMBL/GenBank/DDBJ databases">
        <title>Glycomyces buryatensis sp. nov.</title>
        <authorList>
            <person name="Nikitina E."/>
        </authorList>
    </citation>
    <scope>NUCLEOTIDE SEQUENCE [LARGE SCALE GENOMIC DNA]</scope>
    <source>
        <strain evidence="1 2">18</strain>
    </source>
</reference>
<reference evidence="2" key="1">
    <citation type="submission" date="2019-04" db="EMBL/GenBank/DDBJ databases">
        <title>Nocardioides xinjiangensis sp. nov.</title>
        <authorList>
            <person name="Liu S."/>
        </authorList>
    </citation>
    <scope>NUCLEOTIDE SEQUENCE [LARGE SCALE GENOMIC DNA]</scope>
    <source>
        <strain evidence="2">18</strain>
    </source>
</reference>
<dbReference type="EMBL" id="STGY01000083">
    <property type="protein sequence ID" value="THV33668.1"/>
    <property type="molecule type" value="Genomic_DNA"/>
</dbReference>
<dbReference type="OrthoDB" id="9777890at2"/>
<dbReference type="PANTHER" id="PTHR36451:SF1">
    <property type="entry name" value="OMEGA-HYDROXY-BETA-DIHYDROMENAQUINONE-9 SULFOTRANSFERASE STF3"/>
    <property type="match status" value="1"/>
</dbReference>
<organism evidence="1 2">
    <name type="scientific">Glycomyces buryatensis</name>
    <dbReference type="NCBI Taxonomy" id="2570927"/>
    <lineage>
        <taxon>Bacteria</taxon>
        <taxon>Bacillati</taxon>
        <taxon>Actinomycetota</taxon>
        <taxon>Actinomycetes</taxon>
        <taxon>Glycomycetales</taxon>
        <taxon>Glycomycetaceae</taxon>
        <taxon>Glycomyces</taxon>
    </lineage>
</organism>
<keyword evidence="1" id="KW-0808">Transferase</keyword>
<dbReference type="PANTHER" id="PTHR36451">
    <property type="entry name" value="PAPS-DEPENDENT SULFOTRANSFERASE STF3"/>
    <property type="match status" value="1"/>
</dbReference>
<evidence type="ECO:0000313" key="1">
    <source>
        <dbReference type="EMBL" id="THV33668.1"/>
    </source>
</evidence>
<keyword evidence="2" id="KW-1185">Reference proteome</keyword>
<dbReference type="SUPFAM" id="SSF52540">
    <property type="entry name" value="P-loop containing nucleoside triphosphate hydrolases"/>
    <property type="match status" value="1"/>
</dbReference>